<evidence type="ECO:0000313" key="3">
    <source>
        <dbReference type="Proteomes" id="UP000664357"/>
    </source>
</evidence>
<feature type="transmembrane region" description="Helical" evidence="1">
    <location>
        <begin position="49"/>
        <end position="71"/>
    </location>
</feature>
<comment type="caution">
    <text evidence="2">The sequence shown here is derived from an EMBL/GenBank/DDBJ whole genome shotgun (WGS) entry which is preliminary data.</text>
</comment>
<organism evidence="2 3">
    <name type="scientific">Candidatus Enterococcus ferrettii</name>
    <dbReference type="NCBI Taxonomy" id="2815324"/>
    <lineage>
        <taxon>Bacteria</taxon>
        <taxon>Bacillati</taxon>
        <taxon>Bacillota</taxon>
        <taxon>Bacilli</taxon>
        <taxon>Lactobacillales</taxon>
        <taxon>Enterococcaceae</taxon>
        <taxon>Enterococcus</taxon>
    </lineage>
</organism>
<evidence type="ECO:0000313" key="2">
    <source>
        <dbReference type="EMBL" id="MEO1769984.1"/>
    </source>
</evidence>
<name>A0ABV0EMZ4_9ENTE</name>
<protein>
    <submittedName>
        <fullName evidence="2">Uncharacterized protein</fullName>
    </submittedName>
</protein>
<gene>
    <name evidence="2" type="ORF">JZO67_001935</name>
</gene>
<accession>A0ABV0EMZ4</accession>
<reference evidence="2 3" key="1">
    <citation type="submission" date="2021-03" db="EMBL/GenBank/DDBJ databases">
        <authorList>
            <person name="Gilmore M.S."/>
            <person name="Schwartzman J."/>
            <person name="Van Tyne D."/>
            <person name="Martin M."/>
            <person name="Earl A.M."/>
            <person name="Manson A.L."/>
            <person name="Straub T."/>
            <person name="Salamzade R."/>
            <person name="Saavedra J."/>
            <person name="Lebreton F."/>
            <person name="Prichula J."/>
            <person name="Schaufler K."/>
            <person name="Gaca A."/>
            <person name="Sgardioli B."/>
            <person name="Wagenaar J."/>
            <person name="Strong T."/>
        </authorList>
    </citation>
    <scope>NUCLEOTIDE SEQUENCE [LARGE SCALE GENOMIC DNA]</scope>
    <source>
        <strain evidence="2 3">665A</strain>
    </source>
</reference>
<sequence length="81" mass="9239">MKRIYRYLTVAFGIITLIISHSMVGTIAYQYRELVCQNEHGLTSSPPAMIYILVLPFTGMIVVSIIVMLFFRLKSKGRTIL</sequence>
<keyword evidence="1" id="KW-0812">Transmembrane</keyword>
<dbReference type="Proteomes" id="UP000664357">
    <property type="component" value="Unassembled WGS sequence"/>
</dbReference>
<keyword evidence="1" id="KW-1133">Transmembrane helix</keyword>
<keyword evidence="3" id="KW-1185">Reference proteome</keyword>
<evidence type="ECO:0000256" key="1">
    <source>
        <dbReference type="SAM" id="Phobius"/>
    </source>
</evidence>
<keyword evidence="1" id="KW-0472">Membrane</keyword>
<feature type="transmembrane region" description="Helical" evidence="1">
    <location>
        <begin position="7"/>
        <end position="29"/>
    </location>
</feature>
<dbReference type="RefSeq" id="WP_207702181.1">
    <property type="nucleotide sequence ID" value="NZ_JAFREL020000001.1"/>
</dbReference>
<dbReference type="EMBL" id="JAFREL020000001">
    <property type="protein sequence ID" value="MEO1769984.1"/>
    <property type="molecule type" value="Genomic_DNA"/>
</dbReference>
<reference evidence="2 3" key="2">
    <citation type="submission" date="2024-02" db="EMBL/GenBank/DDBJ databases">
        <title>The Genome Sequence of Enterococcus sp. DIV0159.</title>
        <authorList>
            <person name="Earl A."/>
            <person name="Manson A."/>
            <person name="Gilmore M."/>
            <person name="Sanders J."/>
            <person name="Shea T."/>
            <person name="Howe W."/>
            <person name="Livny J."/>
            <person name="Cuomo C."/>
            <person name="Neafsey D."/>
            <person name="Birren B."/>
        </authorList>
    </citation>
    <scope>NUCLEOTIDE SEQUENCE [LARGE SCALE GENOMIC DNA]</scope>
    <source>
        <strain evidence="2 3">665A</strain>
    </source>
</reference>
<proteinExistence type="predicted"/>